<dbReference type="EMBL" id="JAQQWL010000011">
    <property type="protein sequence ID" value="KAK8050541.1"/>
    <property type="molecule type" value="Genomic_DNA"/>
</dbReference>
<dbReference type="Proteomes" id="UP001480595">
    <property type="component" value="Unassembled WGS sequence"/>
</dbReference>
<evidence type="ECO:0000313" key="2">
    <source>
        <dbReference type="Proteomes" id="UP001480595"/>
    </source>
</evidence>
<accession>A0ABR1TXG2</accession>
<dbReference type="GeneID" id="92096743"/>
<keyword evidence="2" id="KW-1185">Reference proteome</keyword>
<dbReference type="Gene3D" id="1.25.40.20">
    <property type="entry name" value="Ankyrin repeat-containing domain"/>
    <property type="match status" value="1"/>
</dbReference>
<protein>
    <recommendedName>
        <fullName evidence="3">Ankyrin repeat protein</fullName>
    </recommendedName>
</protein>
<sequence>MTLMSDYYAQNLRRESFMDECRATIRACAQDGTIAAGRVILSQLSPDAGKVIGEEELVRLAAENDQSEMIELLLQHRANIDHDTRGTPAAAAAAFCKRKALGVLLRRDASLLSLPSTQSETTLLHEITAGTSSQMESELTMNLIKEEFCNRFDRVVDNFDDRGLTALHQAVIWSSGANVENLLLLGATDCPVRGTTVTTTGLAQLALEQPPWLIAQQGHRRVEKYKHEVETYIRVLGRLS</sequence>
<organism evidence="1 2">
    <name type="scientific">Apiospora phragmitis</name>
    <dbReference type="NCBI Taxonomy" id="2905665"/>
    <lineage>
        <taxon>Eukaryota</taxon>
        <taxon>Fungi</taxon>
        <taxon>Dikarya</taxon>
        <taxon>Ascomycota</taxon>
        <taxon>Pezizomycotina</taxon>
        <taxon>Sordariomycetes</taxon>
        <taxon>Xylariomycetidae</taxon>
        <taxon>Amphisphaeriales</taxon>
        <taxon>Apiosporaceae</taxon>
        <taxon>Apiospora</taxon>
    </lineage>
</organism>
<dbReference type="InterPro" id="IPR002110">
    <property type="entry name" value="Ankyrin_rpt"/>
</dbReference>
<evidence type="ECO:0000313" key="1">
    <source>
        <dbReference type="EMBL" id="KAK8050541.1"/>
    </source>
</evidence>
<dbReference type="SUPFAM" id="SSF48403">
    <property type="entry name" value="Ankyrin repeat"/>
    <property type="match status" value="1"/>
</dbReference>
<reference evidence="1 2" key="1">
    <citation type="submission" date="2023-01" db="EMBL/GenBank/DDBJ databases">
        <title>Analysis of 21 Apiospora genomes using comparative genomics revels a genus with tremendous synthesis potential of carbohydrate active enzymes and secondary metabolites.</title>
        <authorList>
            <person name="Sorensen T."/>
        </authorList>
    </citation>
    <scope>NUCLEOTIDE SEQUENCE [LARGE SCALE GENOMIC DNA]</scope>
    <source>
        <strain evidence="1 2">CBS 135458</strain>
    </source>
</reference>
<dbReference type="InterPro" id="IPR036770">
    <property type="entry name" value="Ankyrin_rpt-contain_sf"/>
</dbReference>
<proteinExistence type="predicted"/>
<dbReference type="Pfam" id="PF00023">
    <property type="entry name" value="Ank"/>
    <property type="match status" value="1"/>
</dbReference>
<comment type="caution">
    <text evidence="1">The sequence shown here is derived from an EMBL/GenBank/DDBJ whole genome shotgun (WGS) entry which is preliminary data.</text>
</comment>
<gene>
    <name evidence="1" type="ORF">PG994_012271</name>
</gene>
<name>A0ABR1TXG2_9PEZI</name>
<evidence type="ECO:0008006" key="3">
    <source>
        <dbReference type="Google" id="ProtNLM"/>
    </source>
</evidence>
<dbReference type="RefSeq" id="XP_066712790.1">
    <property type="nucleotide sequence ID" value="XM_066863680.1"/>
</dbReference>